<organism evidence="1">
    <name type="scientific">marine sediment metagenome</name>
    <dbReference type="NCBI Taxonomy" id="412755"/>
    <lineage>
        <taxon>unclassified sequences</taxon>
        <taxon>metagenomes</taxon>
        <taxon>ecological metagenomes</taxon>
    </lineage>
</organism>
<gene>
    <name evidence="1" type="ORF">LCGC14_1830220</name>
</gene>
<accession>A0A0F9JFX3</accession>
<dbReference type="EMBL" id="LAZR01018063">
    <property type="protein sequence ID" value="KKL97857.1"/>
    <property type="molecule type" value="Genomic_DNA"/>
</dbReference>
<dbReference type="AlphaFoldDB" id="A0A0F9JFX3"/>
<protein>
    <submittedName>
        <fullName evidence="1">Uncharacterized protein</fullName>
    </submittedName>
</protein>
<evidence type="ECO:0000313" key="1">
    <source>
        <dbReference type="EMBL" id="KKL97857.1"/>
    </source>
</evidence>
<proteinExistence type="predicted"/>
<comment type="caution">
    <text evidence="1">The sequence shown here is derived from an EMBL/GenBank/DDBJ whole genome shotgun (WGS) entry which is preliminary data.</text>
</comment>
<reference evidence="1" key="1">
    <citation type="journal article" date="2015" name="Nature">
        <title>Complex archaea that bridge the gap between prokaryotes and eukaryotes.</title>
        <authorList>
            <person name="Spang A."/>
            <person name="Saw J.H."/>
            <person name="Jorgensen S.L."/>
            <person name="Zaremba-Niedzwiedzka K."/>
            <person name="Martijn J."/>
            <person name="Lind A.E."/>
            <person name="van Eijk R."/>
            <person name="Schleper C."/>
            <person name="Guy L."/>
            <person name="Ettema T.J."/>
        </authorList>
    </citation>
    <scope>NUCLEOTIDE SEQUENCE</scope>
</reference>
<sequence>MLIEEINHTISAEQSGYAGKECLELLNRLYKGKETPEARREELLNYCRRHSYPEKQVWRRLSVYAQTGEIKPDLDLEAPLFFDSQIKKMRERIILLIDKLPEDTQADFRNLLDFTDLFQDRMMFLSDLLLYLFLEREKGSFKSSEDISKYLDFFHQKLFREFEFIQEIIQPGSVKNFILEYTGWLADKFLDMEALL</sequence>
<name>A0A0F9JFX3_9ZZZZ</name>